<dbReference type="Proteomes" id="UP001277471">
    <property type="component" value="Unassembled WGS sequence"/>
</dbReference>
<evidence type="ECO:0000313" key="2">
    <source>
        <dbReference type="EMBL" id="MDX5955219.1"/>
    </source>
</evidence>
<proteinExistence type="predicted"/>
<keyword evidence="3" id="KW-0614">Plasmid</keyword>
<feature type="compositionally biased region" description="Low complexity" evidence="1">
    <location>
        <begin position="9"/>
        <end position="18"/>
    </location>
</feature>
<evidence type="ECO:0000313" key="4">
    <source>
        <dbReference type="Proteomes" id="UP000298774"/>
    </source>
</evidence>
<dbReference type="KEGG" id="abf:AMK58_24815"/>
<evidence type="ECO:0000256" key="1">
    <source>
        <dbReference type="SAM" id="MobiDB-lite"/>
    </source>
</evidence>
<protein>
    <submittedName>
        <fullName evidence="3">Uncharacterized protein</fullName>
    </submittedName>
</protein>
<dbReference type="GeneID" id="56450993"/>
<reference evidence="2 5" key="2">
    <citation type="submission" date="2023-11" db="EMBL/GenBank/DDBJ databases">
        <title>MicrobeMod: A computational toolkit for identifying prokaryotic methylation and restriction-modification with nanopore sequencing.</title>
        <authorList>
            <person name="Crits-Christoph A."/>
            <person name="Kang S.C."/>
            <person name="Lee H."/>
            <person name="Ostrov N."/>
        </authorList>
    </citation>
    <scope>NUCLEOTIDE SEQUENCE [LARGE SCALE GENOMIC DNA]</scope>
    <source>
        <strain evidence="2 5">ATCC 29145</strain>
    </source>
</reference>
<geneLocation type="plasmid" evidence="3 4">
    <name>p2</name>
</geneLocation>
<dbReference type="EMBL" id="JAWXYC010000005">
    <property type="protein sequence ID" value="MDX5955219.1"/>
    <property type="molecule type" value="Genomic_DNA"/>
</dbReference>
<dbReference type="EMBL" id="CP032341">
    <property type="protein sequence ID" value="QCO11942.1"/>
    <property type="molecule type" value="Genomic_DNA"/>
</dbReference>
<sequence>MTAQPRSAPPGGASPSVVTHLPSRPPLPFDPAAPAHERGLALAAALPVPLRTVLASGRVERRPRFGDRGFDGVTEEWTPPDGVSGQHALMARRALDELTGSILAPASPDHLLARVLALLSHYPAKGTAPEVEHLVALDWAEDLGEFPAWAVDAAARTWRRTQKWRPSIAEMRALCEEACAPEWALARRLSSIAVAGSASGGDGAGEGTGHGRAGRLRALAGGAVRRMG</sequence>
<dbReference type="Proteomes" id="UP000298774">
    <property type="component" value="Plasmid p2"/>
</dbReference>
<feature type="region of interest" description="Disordered" evidence="1">
    <location>
        <begin position="1"/>
        <end position="32"/>
    </location>
</feature>
<name>A0A0P0EI02_AZOBR</name>
<evidence type="ECO:0000313" key="3">
    <source>
        <dbReference type="EMBL" id="QCO11942.1"/>
    </source>
</evidence>
<keyword evidence="5" id="KW-1185">Reference proteome</keyword>
<accession>A0A0P0EI02</accession>
<dbReference type="RefSeq" id="WP_059399567.1">
    <property type="nucleotide sequence ID" value="NZ_CP012916.1"/>
</dbReference>
<dbReference type="AlphaFoldDB" id="A0A0P0EI02"/>
<reference evidence="3 4" key="1">
    <citation type="submission" date="2018-09" db="EMBL/GenBank/DDBJ databases">
        <title>Whole genome based analysis of evolution and adaptive divergence in Indian and Brazilian strains of Azospirillum brasilense.</title>
        <authorList>
            <person name="Singh C."/>
            <person name="Tripathi A.K."/>
        </authorList>
    </citation>
    <scope>NUCLEOTIDE SEQUENCE [LARGE SCALE GENOMIC DNA]</scope>
    <source>
        <strain evidence="3 4">MTCC4038</strain>
        <plasmid evidence="3 4">p2</plasmid>
    </source>
</reference>
<gene>
    <name evidence="3" type="ORF">D3868_23075</name>
    <name evidence="2" type="ORF">SIM66_29045</name>
</gene>
<organism evidence="3 4">
    <name type="scientific">Azospirillum brasilense</name>
    <dbReference type="NCBI Taxonomy" id="192"/>
    <lineage>
        <taxon>Bacteria</taxon>
        <taxon>Pseudomonadati</taxon>
        <taxon>Pseudomonadota</taxon>
        <taxon>Alphaproteobacteria</taxon>
        <taxon>Rhodospirillales</taxon>
        <taxon>Azospirillaceae</taxon>
        <taxon>Azospirillum</taxon>
    </lineage>
</organism>
<evidence type="ECO:0000313" key="5">
    <source>
        <dbReference type="Proteomes" id="UP001277471"/>
    </source>
</evidence>